<dbReference type="GO" id="GO:0008131">
    <property type="term" value="F:primary methylamine oxidase activity"/>
    <property type="evidence" value="ECO:0007669"/>
    <property type="project" value="InterPro"/>
</dbReference>
<proteinExistence type="predicted"/>
<organism evidence="2 3">
    <name type="scientific">Streptomyces luteoverticillatus</name>
    <name type="common">Streptoverticillium luteoverticillatus</name>
    <dbReference type="NCBI Taxonomy" id="66425"/>
    <lineage>
        <taxon>Bacteria</taxon>
        <taxon>Bacillati</taxon>
        <taxon>Actinomycetota</taxon>
        <taxon>Actinomycetes</taxon>
        <taxon>Kitasatosporales</taxon>
        <taxon>Streptomycetaceae</taxon>
        <taxon>Streptomyces</taxon>
    </lineage>
</organism>
<dbReference type="SUPFAM" id="SSF49998">
    <property type="entry name" value="Amine oxidase catalytic domain"/>
    <property type="match status" value="1"/>
</dbReference>
<evidence type="ECO:0000313" key="2">
    <source>
        <dbReference type="EMBL" id="AZQ70336.1"/>
    </source>
</evidence>
<dbReference type="AlphaFoldDB" id="A0A3S9PD84"/>
<dbReference type="InterPro" id="IPR036460">
    <property type="entry name" value="Cu_amine_oxidase_C_sf"/>
</dbReference>
<reference evidence="2 3" key="1">
    <citation type="submission" date="2018-12" db="EMBL/GenBank/DDBJ databases">
        <title>The whole draft genome of Streptomyce luteoverticillatus CGMCC 15060.</title>
        <authorList>
            <person name="Feng Z."/>
            <person name="Chen G."/>
            <person name="Zhang J."/>
            <person name="Zhu H."/>
            <person name="Yu X."/>
            <person name="Zhang W."/>
            <person name="Zhang X."/>
        </authorList>
    </citation>
    <scope>NUCLEOTIDE SEQUENCE [LARGE SCALE GENOMIC DNA]</scope>
    <source>
        <strain evidence="2 3">CGMCC 15060</strain>
    </source>
</reference>
<dbReference type="OrthoDB" id="9772590at2"/>
<evidence type="ECO:0000313" key="3">
    <source>
        <dbReference type="Proteomes" id="UP000267900"/>
    </source>
</evidence>
<dbReference type="EMBL" id="CP034587">
    <property type="protein sequence ID" value="AZQ70336.1"/>
    <property type="molecule type" value="Genomic_DNA"/>
</dbReference>
<name>A0A3S9PD84_STRLT</name>
<gene>
    <name evidence="2" type="ORF">EKH77_03090</name>
</gene>
<feature type="region of interest" description="Disordered" evidence="1">
    <location>
        <begin position="1"/>
        <end position="31"/>
    </location>
</feature>
<dbReference type="GO" id="GO:0009308">
    <property type="term" value="P:amine metabolic process"/>
    <property type="evidence" value="ECO:0007669"/>
    <property type="project" value="InterPro"/>
</dbReference>
<dbReference type="GO" id="GO:0048038">
    <property type="term" value="F:quinone binding"/>
    <property type="evidence" value="ECO:0007669"/>
    <property type="project" value="InterPro"/>
</dbReference>
<sequence length="323" mass="36034">MSPSAPPTGACPRCASWSTSGRSGWSTREGGWAMSESGRISWPAQQPVWTFDWRLADAPDEEGIVILGAAYRGHQVFAKASLPSLRVRYEGPCGPYKDPLNYNNAHPTSRCPGSRVCVYAYSSGGLRALSVESYHTISAYRLTHRWVFWENGVIMPRLFSAGIQCPFDHRHHVYWRLDFDIDGAGRDLALEYNTYTGEEGWGAGWHPFRTETKRLKNPPSRRSWAVVDLDSHRGYHVLPGPNDGTADAFSASDLWLLRYRASEDRYGRQGSAADDGLNGYLNAESTDGQDLVVWYAAHLFHRVAQGGDDWHGVGPDLVPFGPW</sequence>
<dbReference type="GO" id="GO:0005507">
    <property type="term" value="F:copper ion binding"/>
    <property type="evidence" value="ECO:0007669"/>
    <property type="project" value="InterPro"/>
</dbReference>
<dbReference type="Proteomes" id="UP000267900">
    <property type="component" value="Chromosome"/>
</dbReference>
<evidence type="ECO:0000256" key="1">
    <source>
        <dbReference type="SAM" id="MobiDB-lite"/>
    </source>
</evidence>
<accession>A0A3S9PD84</accession>
<dbReference type="Gene3D" id="2.70.98.20">
    <property type="entry name" value="Copper amine oxidase, catalytic domain"/>
    <property type="match status" value="1"/>
</dbReference>
<keyword evidence="3" id="KW-1185">Reference proteome</keyword>
<protein>
    <submittedName>
        <fullName evidence="2">Uncharacterized protein</fullName>
    </submittedName>
</protein>
<feature type="compositionally biased region" description="Low complexity" evidence="1">
    <location>
        <begin position="16"/>
        <end position="28"/>
    </location>
</feature>